<keyword evidence="2" id="KW-0560">Oxidoreductase</keyword>
<reference evidence="3 4" key="1">
    <citation type="submission" date="2020-08" db="EMBL/GenBank/DDBJ databases">
        <authorList>
            <person name="Mo P."/>
        </authorList>
    </citation>
    <scope>NUCLEOTIDE SEQUENCE [LARGE SCALE GENOMIC DNA]</scope>
    <source>
        <strain evidence="3 4">CGMCC 4.1532</strain>
    </source>
</reference>
<dbReference type="PANTHER" id="PTHR41534:SF2">
    <property type="entry name" value="3-PHENYLPROPIONATE_CINNAMIC ACID DIOXYGENASE SUBUNIT BETA"/>
    <property type="match status" value="1"/>
</dbReference>
<name>A0A7G7MKJ1_9PSEU</name>
<dbReference type="Gene3D" id="3.10.450.50">
    <property type="match status" value="1"/>
</dbReference>
<dbReference type="InterPro" id="IPR000391">
    <property type="entry name" value="Rng_hydr_dOase-bsu"/>
</dbReference>
<evidence type="ECO:0000256" key="1">
    <source>
        <dbReference type="ARBA" id="ARBA00009570"/>
    </source>
</evidence>
<evidence type="ECO:0000313" key="4">
    <source>
        <dbReference type="Proteomes" id="UP000515728"/>
    </source>
</evidence>
<sequence>MVEDSIHVHPQVCALCEDRSAPRRTRQWVAPLQVGCKTVHTLGGEFVTLTKTRVPVGSALHNEVVEWLYTEAELLDDGHEAQWHQEMVSRDIVYRVPLRQTVERARGKGFAEGTYHLDETYGSLGSRVLRNQTPYAWAEDPPSRIRHFVTNVRVAEADEDAVAVRSNLLIMRTRQEQTQPQIFAGERQDLLRREEGVLRLFRRTVLLDLTVIGTHNLAMFF</sequence>
<dbReference type="SUPFAM" id="SSF54427">
    <property type="entry name" value="NTF2-like"/>
    <property type="match status" value="1"/>
</dbReference>
<dbReference type="Pfam" id="PF00866">
    <property type="entry name" value="Ring_hydroxyl_B"/>
    <property type="match status" value="1"/>
</dbReference>
<keyword evidence="3" id="KW-0223">Dioxygenase</keyword>
<organism evidence="3 4">
    <name type="scientific">Pseudonocardia petroleophila</name>
    <dbReference type="NCBI Taxonomy" id="37331"/>
    <lineage>
        <taxon>Bacteria</taxon>
        <taxon>Bacillati</taxon>
        <taxon>Actinomycetota</taxon>
        <taxon>Actinomycetes</taxon>
        <taxon>Pseudonocardiales</taxon>
        <taxon>Pseudonocardiaceae</taxon>
        <taxon>Pseudonocardia</taxon>
    </lineage>
</organism>
<dbReference type="NCBIfam" id="NF007479">
    <property type="entry name" value="PRK10069.1"/>
    <property type="match status" value="1"/>
</dbReference>
<evidence type="ECO:0000313" key="3">
    <source>
        <dbReference type="EMBL" id="QNG53302.1"/>
    </source>
</evidence>
<dbReference type="InterPro" id="IPR032710">
    <property type="entry name" value="NTF2-like_dom_sf"/>
</dbReference>
<proteinExistence type="inferred from homology"/>
<keyword evidence="4" id="KW-1185">Reference proteome</keyword>
<dbReference type="PANTHER" id="PTHR41534">
    <property type="entry name" value="BLR3401 PROTEIN"/>
    <property type="match status" value="1"/>
</dbReference>
<accession>A0A7G7MKJ1</accession>
<protein>
    <submittedName>
        <fullName evidence="3">Aromatic-ring-hydroxylating dioxygenase subunit beta</fullName>
    </submittedName>
</protein>
<dbReference type="AlphaFoldDB" id="A0A7G7MKJ1"/>
<dbReference type="KEGG" id="ppel:H6H00_04705"/>
<dbReference type="GO" id="GO:0019380">
    <property type="term" value="P:3-phenylpropionate catabolic process"/>
    <property type="evidence" value="ECO:0007669"/>
    <property type="project" value="TreeGrafter"/>
</dbReference>
<dbReference type="EMBL" id="CP060131">
    <property type="protein sequence ID" value="QNG53302.1"/>
    <property type="molecule type" value="Genomic_DNA"/>
</dbReference>
<dbReference type="Proteomes" id="UP000515728">
    <property type="component" value="Chromosome"/>
</dbReference>
<evidence type="ECO:0000256" key="2">
    <source>
        <dbReference type="ARBA" id="ARBA00023002"/>
    </source>
</evidence>
<dbReference type="CDD" id="cd00667">
    <property type="entry name" value="ring_hydroxylating_dioxygenases_beta"/>
    <property type="match status" value="1"/>
</dbReference>
<comment type="similarity">
    <text evidence="1">Belongs to the bacterial ring-hydroxylating dioxygenase beta subunit family.</text>
</comment>
<gene>
    <name evidence="3" type="ORF">H6H00_04705</name>
</gene>
<dbReference type="GO" id="GO:0051213">
    <property type="term" value="F:dioxygenase activity"/>
    <property type="evidence" value="ECO:0007669"/>
    <property type="project" value="UniProtKB-KW"/>
</dbReference>